<keyword evidence="1" id="KW-1133">Transmembrane helix</keyword>
<evidence type="ECO:0000313" key="2">
    <source>
        <dbReference type="EMBL" id="MBA8853568.1"/>
    </source>
</evidence>
<organism evidence="2 3">
    <name type="scientific">Brucella intermedia</name>
    <dbReference type="NCBI Taxonomy" id="94625"/>
    <lineage>
        <taxon>Bacteria</taxon>
        <taxon>Pseudomonadati</taxon>
        <taxon>Pseudomonadota</taxon>
        <taxon>Alphaproteobacteria</taxon>
        <taxon>Hyphomicrobiales</taxon>
        <taxon>Brucellaceae</taxon>
        <taxon>Brucella/Ochrobactrum group</taxon>
        <taxon>Brucella</taxon>
    </lineage>
</organism>
<gene>
    <name evidence="2" type="ORF">FHW20_004551</name>
</gene>
<feature type="transmembrane region" description="Helical" evidence="1">
    <location>
        <begin position="24"/>
        <end position="43"/>
    </location>
</feature>
<proteinExistence type="predicted"/>
<keyword evidence="3" id="KW-1185">Reference proteome</keyword>
<keyword evidence="1" id="KW-0812">Transmembrane</keyword>
<accession>A0ABR6AVR1</accession>
<protein>
    <submittedName>
        <fullName evidence="2">Uncharacterized protein</fullName>
    </submittedName>
</protein>
<keyword evidence="1" id="KW-0472">Membrane</keyword>
<dbReference type="InterPro" id="IPR025695">
    <property type="entry name" value="DoxX-like"/>
</dbReference>
<reference evidence="2 3" key="1">
    <citation type="submission" date="2020-07" db="EMBL/GenBank/DDBJ databases">
        <title>Genomic Encyclopedia of Type Strains, Phase IV (KMG-V): Genome sequencing to study the core and pangenomes of soil and plant-associated prokaryotes.</title>
        <authorList>
            <person name="Whitman W."/>
        </authorList>
    </citation>
    <scope>NUCLEOTIDE SEQUENCE [LARGE SCALE GENOMIC DNA]</scope>
    <source>
        <strain evidence="2 3">RH4WT92</strain>
    </source>
</reference>
<evidence type="ECO:0000256" key="1">
    <source>
        <dbReference type="SAM" id="Phobius"/>
    </source>
</evidence>
<name>A0ABR6AVR1_9HYPH</name>
<comment type="caution">
    <text evidence="2">The sequence shown here is derived from an EMBL/GenBank/DDBJ whole genome shotgun (WGS) entry which is preliminary data.</text>
</comment>
<evidence type="ECO:0000313" key="3">
    <source>
        <dbReference type="Proteomes" id="UP000578622"/>
    </source>
</evidence>
<dbReference type="Pfam" id="PF13781">
    <property type="entry name" value="DoxX_3"/>
    <property type="match status" value="1"/>
</dbReference>
<dbReference type="Proteomes" id="UP000578622">
    <property type="component" value="Unassembled WGS sequence"/>
</dbReference>
<sequence length="47" mass="4985">MIVLSACYLFGGLAVAPDLWLDPLGPMVKVVPSIVLAAIIAMMQEAR</sequence>
<dbReference type="EMBL" id="JACGXG010000013">
    <property type="protein sequence ID" value="MBA8853568.1"/>
    <property type="molecule type" value="Genomic_DNA"/>
</dbReference>